<evidence type="ECO:0000256" key="2">
    <source>
        <dbReference type="ARBA" id="ARBA00022679"/>
    </source>
</evidence>
<dbReference type="GO" id="GO:0032259">
    <property type="term" value="P:methylation"/>
    <property type="evidence" value="ECO:0007669"/>
    <property type="project" value="UniProtKB-KW"/>
</dbReference>
<name>A0A7X3KB55_9STRE</name>
<dbReference type="InterPro" id="IPR015947">
    <property type="entry name" value="PUA-like_sf"/>
</dbReference>
<keyword evidence="2 6" id="KW-0808">Transferase</keyword>
<comment type="caution">
    <text evidence="6">The sequence shown here is derived from an EMBL/GenBank/DDBJ whole genome shotgun (WGS) entry which is preliminary data.</text>
</comment>
<feature type="domain" description="RlmI-like PUA" evidence="5">
    <location>
        <begin position="6"/>
        <end position="64"/>
    </location>
</feature>
<organism evidence="6 7">
    <name type="scientific">Streptococcus danieliae</name>
    <dbReference type="NCBI Taxonomy" id="747656"/>
    <lineage>
        <taxon>Bacteria</taxon>
        <taxon>Bacillati</taxon>
        <taxon>Bacillota</taxon>
        <taxon>Bacilli</taxon>
        <taxon>Lactobacillales</taxon>
        <taxon>Streptococcaceae</taxon>
        <taxon>Streptococcus</taxon>
    </lineage>
</organism>
<dbReference type="AlphaFoldDB" id="A0A7X3KB55"/>
<evidence type="ECO:0000313" key="6">
    <source>
        <dbReference type="EMBL" id="MVX58225.1"/>
    </source>
</evidence>
<dbReference type="CDD" id="cd02440">
    <property type="entry name" value="AdoMet_MTases"/>
    <property type="match status" value="1"/>
</dbReference>
<dbReference type="Gene3D" id="2.30.130.10">
    <property type="entry name" value="PUA domain"/>
    <property type="match status" value="1"/>
</dbReference>
<dbReference type="InterPro" id="IPR019614">
    <property type="entry name" value="SAM-dep_methyl-trfase"/>
</dbReference>
<dbReference type="GO" id="GO:0008168">
    <property type="term" value="F:methyltransferase activity"/>
    <property type="evidence" value="ECO:0007669"/>
    <property type="project" value="UniProtKB-KW"/>
</dbReference>
<evidence type="ECO:0000259" key="4">
    <source>
        <dbReference type="Pfam" id="PF10672"/>
    </source>
</evidence>
<dbReference type="Gene3D" id="3.30.750.80">
    <property type="entry name" value="RNA methyltransferase domain (HRMD) like"/>
    <property type="match status" value="1"/>
</dbReference>
<keyword evidence="3" id="KW-0949">S-adenosyl-L-methionine</keyword>
<dbReference type="SUPFAM" id="SSF53335">
    <property type="entry name" value="S-adenosyl-L-methionine-dependent methyltransferases"/>
    <property type="match status" value="1"/>
</dbReference>
<evidence type="ECO:0000256" key="1">
    <source>
        <dbReference type="ARBA" id="ARBA00022603"/>
    </source>
</evidence>
<dbReference type="Proteomes" id="UP000461595">
    <property type="component" value="Unassembled WGS sequence"/>
</dbReference>
<sequence length="387" mass="43690">MKQAVLSKKCQLEVERGRILLNEKDLKPTDLDNEFVHFYNQHGEFLASGYLAKQNKGLGWVLSRESVTWADFGLQALVAAAKEKRQAYLQDTGTTAFRVFNQEGDGLPGLTVDLYGDYLLFSWYNAFVFQQKEDIIACFQAIYPECLGAYEKVRFQGPGYETAHLYGETAPDHFLIAENGVRYQVFLDDGWMTGIFLDQHEVRKDLAQGLAQGQRVLNLFSYTAAFSVAAIAGGAVETVSVDLAKRSRELSQAHFQANGMGLDSHALVVMDTFEYLRYAARKGLTFDVIIIDPPSFARNKKQVFSVSKDYHRLVEESLKILAPQGKMLLSTNAAQLSLDKFKQEIQKGMGETSYTIEKVYRLPQDFPSYAEEPTSNYLKVIQIRVDE</sequence>
<proteinExistence type="predicted"/>
<dbReference type="PANTHER" id="PTHR43042:SF3">
    <property type="entry name" value="RIBOSOMAL RNA LARGE SUBUNIT METHYLTRANSFERASE YWBD-RELATED"/>
    <property type="match status" value="1"/>
</dbReference>
<dbReference type="Pfam" id="PF17785">
    <property type="entry name" value="PUA_3"/>
    <property type="match status" value="1"/>
</dbReference>
<dbReference type="Gene3D" id="3.40.50.150">
    <property type="entry name" value="Vaccinia Virus protein VP39"/>
    <property type="match status" value="1"/>
</dbReference>
<evidence type="ECO:0000256" key="3">
    <source>
        <dbReference type="ARBA" id="ARBA00022691"/>
    </source>
</evidence>
<dbReference type="GO" id="GO:0003723">
    <property type="term" value="F:RNA binding"/>
    <property type="evidence" value="ECO:0007669"/>
    <property type="project" value="InterPro"/>
</dbReference>
<gene>
    <name evidence="6" type="ORF">E5983_00860</name>
</gene>
<dbReference type="EMBL" id="WSRS01000003">
    <property type="protein sequence ID" value="MVX58225.1"/>
    <property type="molecule type" value="Genomic_DNA"/>
</dbReference>
<reference evidence="6 7" key="1">
    <citation type="submission" date="2019-12" db="EMBL/GenBank/DDBJ databases">
        <title>Microbes associate with the intestines of laboratory mice.</title>
        <authorList>
            <person name="Navarre W."/>
            <person name="Wong E."/>
        </authorList>
    </citation>
    <scope>NUCLEOTIDE SEQUENCE [LARGE SCALE GENOMIC DNA]</scope>
    <source>
        <strain evidence="6 7">NM51_B2-22</strain>
    </source>
</reference>
<dbReference type="SUPFAM" id="SSF88697">
    <property type="entry name" value="PUA domain-like"/>
    <property type="match status" value="1"/>
</dbReference>
<dbReference type="InterPro" id="IPR036974">
    <property type="entry name" value="PUA_sf"/>
</dbReference>
<dbReference type="InterPro" id="IPR029063">
    <property type="entry name" value="SAM-dependent_MTases_sf"/>
</dbReference>
<protein>
    <submittedName>
        <fullName evidence="6">Class I SAM-dependent rRNA methyltransferase</fullName>
    </submittedName>
</protein>
<keyword evidence="1 6" id="KW-0489">Methyltransferase</keyword>
<evidence type="ECO:0000313" key="7">
    <source>
        <dbReference type="Proteomes" id="UP000461595"/>
    </source>
</evidence>
<dbReference type="OrthoDB" id="9805492at2"/>
<evidence type="ECO:0000259" key="5">
    <source>
        <dbReference type="Pfam" id="PF17785"/>
    </source>
</evidence>
<dbReference type="CDD" id="cd11572">
    <property type="entry name" value="RlmI_M_like"/>
    <property type="match status" value="1"/>
</dbReference>
<dbReference type="InterPro" id="IPR041532">
    <property type="entry name" value="RlmI-like_PUA"/>
</dbReference>
<dbReference type="RefSeq" id="WP_160332057.1">
    <property type="nucleotide sequence ID" value="NZ_WSRS01000003.1"/>
</dbReference>
<feature type="domain" description="S-adenosylmethionine-dependent methyltransferase" evidence="4">
    <location>
        <begin position="172"/>
        <end position="367"/>
    </location>
</feature>
<dbReference type="PANTHER" id="PTHR43042">
    <property type="entry name" value="SAM-DEPENDENT METHYLTRANSFERASE"/>
    <property type="match status" value="1"/>
</dbReference>
<accession>A0A7X3KB55</accession>
<dbReference type="Pfam" id="PF10672">
    <property type="entry name" value="Methyltrans_SAM"/>
    <property type="match status" value="1"/>
</dbReference>